<keyword evidence="10" id="KW-0539">Nucleus</keyword>
<comment type="similarity">
    <text evidence="3">Belongs to the DNA2/NAM7 helicase family.</text>
</comment>
<keyword evidence="16" id="KW-1185">Reference proteome</keyword>
<dbReference type="SUPFAM" id="SSF52540">
    <property type="entry name" value="P-loop containing nucleoside triphosphate hydrolases"/>
    <property type="match status" value="1"/>
</dbReference>
<dbReference type="GO" id="GO:0003677">
    <property type="term" value="F:DNA binding"/>
    <property type="evidence" value="ECO:0007669"/>
    <property type="project" value="InterPro"/>
</dbReference>
<keyword evidence="7" id="KW-0378">Hydrolase</keyword>
<dbReference type="GO" id="GO:0003723">
    <property type="term" value="F:RNA binding"/>
    <property type="evidence" value="ECO:0007669"/>
    <property type="project" value="InterPro"/>
</dbReference>
<dbReference type="Pfam" id="PF13086">
    <property type="entry name" value="AAA_11"/>
    <property type="match status" value="1"/>
</dbReference>
<reference evidence="16" key="1">
    <citation type="submission" date="2018-06" db="EMBL/GenBank/DDBJ databases">
        <authorList>
            <person name="Guldener U."/>
        </authorList>
    </citation>
    <scope>NUCLEOTIDE SEQUENCE [LARGE SCALE GENOMIC DNA]</scope>
    <source>
        <strain evidence="16">UTAD17</strain>
    </source>
</reference>
<evidence type="ECO:0000256" key="4">
    <source>
        <dbReference type="ARBA" id="ARBA00012551"/>
    </source>
</evidence>
<dbReference type="FunFam" id="3.40.50.300:FF:000326">
    <property type="entry name" value="P-loop containing nucleoside triphosphate hydrolase"/>
    <property type="match status" value="1"/>
</dbReference>
<dbReference type="InterPro" id="IPR047187">
    <property type="entry name" value="SF1_C_Upf1"/>
</dbReference>
<organism evidence="15 16">
    <name type="scientific">Saccharomycodes ludwigii</name>
    <dbReference type="NCBI Taxonomy" id="36035"/>
    <lineage>
        <taxon>Eukaryota</taxon>
        <taxon>Fungi</taxon>
        <taxon>Dikarya</taxon>
        <taxon>Ascomycota</taxon>
        <taxon>Saccharomycotina</taxon>
        <taxon>Saccharomycetes</taxon>
        <taxon>Saccharomycodales</taxon>
        <taxon>Saccharomycodaceae</taxon>
        <taxon>Saccharomycodes</taxon>
    </lineage>
</organism>
<evidence type="ECO:0000256" key="5">
    <source>
        <dbReference type="ARBA" id="ARBA00022490"/>
    </source>
</evidence>
<dbReference type="PANTHER" id="PTHR43788">
    <property type="entry name" value="DNA2/NAM7 HELICASE FAMILY MEMBER"/>
    <property type="match status" value="1"/>
</dbReference>
<dbReference type="GO" id="GO:0005634">
    <property type="term" value="C:nucleus"/>
    <property type="evidence" value="ECO:0007669"/>
    <property type="project" value="UniProtKB-SubCell"/>
</dbReference>
<dbReference type="EC" id="3.6.4.12" evidence="4"/>
<dbReference type="InterPro" id="IPR041679">
    <property type="entry name" value="DNA2/NAM7-like_C"/>
</dbReference>
<evidence type="ECO:0000259" key="13">
    <source>
        <dbReference type="SMART" id="SM00382"/>
    </source>
</evidence>
<gene>
    <name evidence="15" type="ORF">SCODWIG_03390</name>
</gene>
<dbReference type="Gene3D" id="3.40.50.300">
    <property type="entry name" value="P-loop containing nucleotide triphosphate hydrolases"/>
    <property type="match status" value="2"/>
</dbReference>
<dbReference type="SMART" id="SM00487">
    <property type="entry name" value="DEXDc"/>
    <property type="match status" value="1"/>
</dbReference>
<dbReference type="EMBL" id="UFAJ01000799">
    <property type="protein sequence ID" value="SSD61629.1"/>
    <property type="molecule type" value="Genomic_DNA"/>
</dbReference>
<dbReference type="Gene3D" id="2.40.30.270">
    <property type="match status" value="1"/>
</dbReference>
<dbReference type="AlphaFoldDB" id="A0A376BAM0"/>
<dbReference type="InterPro" id="IPR003593">
    <property type="entry name" value="AAA+_ATPase"/>
</dbReference>
<feature type="compositionally biased region" description="Low complexity" evidence="12">
    <location>
        <begin position="113"/>
        <end position="127"/>
    </location>
</feature>
<sequence>MSVATDSASNKLISERFLNAIVHEQAQDVELTTKLLNNLPLKKLVSNGYALNNLVVENIRTGLGGKLYVELAPDSAISQEITNTGDFKVGDIVIITSSSSSSRSNKLKKTAQKTSSNNHNNNGTSKNKNGDIIEEGVIFKIKDSLITISIDEAKAEPTTISDLYSSKKLHIIKTTNQITYTRMCSTMRRLNEYETLPNNEIMQYLLCEREFVARKNANDGSSDCSSQFHNDQLNTSQKKAIDFALNNTISIIHGPPGTGKTYTLVELIAQLYDRGERILVCGPSNISVDTILERLGKVIPGNELLRIGHPARLLEANLSHSLDVLAKTGENGSILKDLRKEIDDTILKIKKYKSYKDLREGWKMVKELRKDLKRREIKVTNDLIIQSKVVVCTLHGSSSKVLLQAYDIDPKLFSTLIIDEVSQSLEPQCWIPLISHYRSNMKRLVLAGDNKQLPPTVKTEDNDAIKNTLSKTIFDRLEDHYGDSFKLLLNVQYRMNKKIMEFSSKEMYENKLLAADSVANRLLSDLPGVDVDENTEIPLIWYDTQGDDFLEGQERDDSDGILISSKYNENEAYLVLKHVKDLLNSNVLQDHIGIISPYSAQVSLLKSLVHSKYSQVEISTVDGFQGREKEVIILSLVRSNDTYDVGFLRDDRRLNVAMTRPRRQLCVIGNMETLERSNIKFLKDWVSWAEENMEIRYPDISELLQDN</sequence>
<feature type="region of interest" description="Disordered" evidence="12">
    <location>
        <begin position="103"/>
        <end position="129"/>
    </location>
</feature>
<dbReference type="Pfam" id="PF13087">
    <property type="entry name" value="AAA_12"/>
    <property type="match status" value="1"/>
</dbReference>
<dbReference type="GO" id="GO:0005524">
    <property type="term" value="F:ATP binding"/>
    <property type="evidence" value="ECO:0007669"/>
    <property type="project" value="UniProtKB-KW"/>
</dbReference>
<evidence type="ECO:0000313" key="15">
    <source>
        <dbReference type="EMBL" id="SSD61629.1"/>
    </source>
</evidence>
<comment type="catalytic activity">
    <reaction evidence="11">
        <text>ATP + H2O = ADP + phosphate + H(+)</text>
        <dbReference type="Rhea" id="RHEA:13065"/>
        <dbReference type="ChEBI" id="CHEBI:15377"/>
        <dbReference type="ChEBI" id="CHEBI:15378"/>
        <dbReference type="ChEBI" id="CHEBI:30616"/>
        <dbReference type="ChEBI" id="CHEBI:43474"/>
        <dbReference type="ChEBI" id="CHEBI:456216"/>
        <dbReference type="EC" id="3.6.4.12"/>
    </reaction>
    <physiologicalReaction direction="left-to-right" evidence="11">
        <dbReference type="Rhea" id="RHEA:13066"/>
    </physiologicalReaction>
</comment>
<dbReference type="SMART" id="SM00382">
    <property type="entry name" value="AAA"/>
    <property type="match status" value="1"/>
</dbReference>
<dbReference type="InterPro" id="IPR014001">
    <property type="entry name" value="Helicase_ATP-bd"/>
</dbReference>
<dbReference type="PANTHER" id="PTHR43788:SF8">
    <property type="entry name" value="DNA-BINDING PROTEIN SMUBP-2"/>
    <property type="match status" value="1"/>
</dbReference>
<dbReference type="Proteomes" id="UP000262825">
    <property type="component" value="Unassembled WGS sequence"/>
</dbReference>
<dbReference type="VEuPathDB" id="FungiDB:SCODWIG_03390"/>
<dbReference type="InterPro" id="IPR041677">
    <property type="entry name" value="DNA2/NAM7_AAA_11"/>
</dbReference>
<dbReference type="InterPro" id="IPR027417">
    <property type="entry name" value="P-loop_NTPase"/>
</dbReference>
<evidence type="ECO:0000256" key="9">
    <source>
        <dbReference type="ARBA" id="ARBA00022840"/>
    </source>
</evidence>
<evidence type="ECO:0000313" key="16">
    <source>
        <dbReference type="Proteomes" id="UP000262825"/>
    </source>
</evidence>
<dbReference type="CDD" id="cd18808">
    <property type="entry name" value="SF1_C_Upf1"/>
    <property type="match status" value="1"/>
</dbReference>
<comment type="subcellular location">
    <subcellularLocation>
        <location evidence="2">Cytoplasm</location>
    </subcellularLocation>
    <subcellularLocation>
        <location evidence="1">Nucleus</location>
    </subcellularLocation>
</comment>
<evidence type="ECO:0000256" key="10">
    <source>
        <dbReference type="ARBA" id="ARBA00023242"/>
    </source>
</evidence>
<dbReference type="InterPro" id="IPR004483">
    <property type="entry name" value="SMUBP-2/Hcs1-like"/>
</dbReference>
<feature type="domain" description="Helicase ATP-binding" evidence="14">
    <location>
        <begin position="229"/>
        <end position="494"/>
    </location>
</feature>
<dbReference type="NCBIfam" id="TIGR00376">
    <property type="entry name" value="IGHMBP2 family helicase"/>
    <property type="match status" value="1"/>
</dbReference>
<evidence type="ECO:0000256" key="8">
    <source>
        <dbReference type="ARBA" id="ARBA00022806"/>
    </source>
</evidence>
<keyword evidence="8" id="KW-0347">Helicase</keyword>
<dbReference type="GO" id="GO:0016787">
    <property type="term" value="F:hydrolase activity"/>
    <property type="evidence" value="ECO:0007669"/>
    <property type="project" value="UniProtKB-KW"/>
</dbReference>
<dbReference type="GO" id="GO:0005737">
    <property type="term" value="C:cytoplasm"/>
    <property type="evidence" value="ECO:0007669"/>
    <property type="project" value="UniProtKB-SubCell"/>
</dbReference>
<proteinExistence type="inferred from homology"/>
<dbReference type="InterPro" id="IPR050534">
    <property type="entry name" value="Coronavir_polyprotein_1ab"/>
</dbReference>
<dbReference type="GO" id="GO:0005694">
    <property type="term" value="C:chromosome"/>
    <property type="evidence" value="ECO:0007669"/>
    <property type="project" value="UniProtKB-ARBA"/>
</dbReference>
<accession>A0A376BAM0</accession>
<evidence type="ECO:0000256" key="2">
    <source>
        <dbReference type="ARBA" id="ARBA00004496"/>
    </source>
</evidence>
<name>A0A376BAM0_9ASCO</name>
<evidence type="ECO:0000256" key="6">
    <source>
        <dbReference type="ARBA" id="ARBA00022741"/>
    </source>
</evidence>
<feature type="domain" description="AAA+ ATPase" evidence="13">
    <location>
        <begin position="246"/>
        <end position="479"/>
    </location>
</feature>
<dbReference type="Pfam" id="PF21138">
    <property type="entry name" value="SMUBP-2_HCS1_1B"/>
    <property type="match status" value="1"/>
</dbReference>
<evidence type="ECO:0000259" key="14">
    <source>
        <dbReference type="SMART" id="SM00487"/>
    </source>
</evidence>
<protein>
    <recommendedName>
        <fullName evidence="4">DNA helicase</fullName>
        <ecNumber evidence="4">3.6.4.12</ecNumber>
    </recommendedName>
</protein>
<keyword evidence="9" id="KW-0067">ATP-binding</keyword>
<dbReference type="GO" id="GO:0043139">
    <property type="term" value="F:5'-3' DNA helicase activity"/>
    <property type="evidence" value="ECO:0007669"/>
    <property type="project" value="TreeGrafter"/>
</dbReference>
<evidence type="ECO:0000256" key="12">
    <source>
        <dbReference type="SAM" id="MobiDB-lite"/>
    </source>
</evidence>
<evidence type="ECO:0000256" key="7">
    <source>
        <dbReference type="ARBA" id="ARBA00022801"/>
    </source>
</evidence>
<evidence type="ECO:0000256" key="3">
    <source>
        <dbReference type="ARBA" id="ARBA00007913"/>
    </source>
</evidence>
<evidence type="ECO:0000256" key="11">
    <source>
        <dbReference type="ARBA" id="ARBA00048432"/>
    </source>
</evidence>
<dbReference type="InterPro" id="IPR048761">
    <property type="entry name" value="SMUBP-2_HCS1_1B"/>
</dbReference>
<keyword evidence="5" id="KW-0963">Cytoplasm</keyword>
<keyword evidence="6" id="KW-0547">Nucleotide-binding</keyword>
<evidence type="ECO:0000256" key="1">
    <source>
        <dbReference type="ARBA" id="ARBA00004123"/>
    </source>
</evidence>